<evidence type="ECO:0000313" key="7">
    <source>
        <dbReference type="EMBL" id="CAD6197057.1"/>
    </source>
</evidence>
<evidence type="ECO:0000256" key="4">
    <source>
        <dbReference type="ARBA" id="ARBA00023136"/>
    </source>
</evidence>
<dbReference type="SUPFAM" id="SSF81321">
    <property type="entry name" value="Family A G protein-coupled receptor-like"/>
    <property type="match status" value="1"/>
</dbReference>
<evidence type="ECO:0000256" key="1">
    <source>
        <dbReference type="ARBA" id="ARBA00004370"/>
    </source>
</evidence>
<feature type="transmembrane region" description="Helical" evidence="5">
    <location>
        <begin position="67"/>
        <end position="90"/>
    </location>
</feature>
<dbReference type="AlphaFoldDB" id="A0A8S1HRF0"/>
<sequence length="142" mass="16380">MRRRCFFANISIVVVLLRPAMRKSPFNLFLMMIAVCDASLMATYLLYKHVAVCHPWYFTYFWMIYTKFYAIFSVFVHSASLWLTVNMAILRYLVLYRGSSSKSRLPPCNGYPAAIIAITIGAVIAFFGSLPNTVRYHVSWPL</sequence>
<proteinExistence type="predicted"/>
<keyword evidence="8" id="KW-1185">Reference proteome</keyword>
<name>A0A8S1HRF0_9PELO</name>
<comment type="subcellular location">
    <subcellularLocation>
        <location evidence="1">Membrane</location>
    </subcellularLocation>
</comment>
<comment type="caution">
    <text evidence="7">The sequence shown here is derived from an EMBL/GenBank/DDBJ whole genome shotgun (WGS) entry which is preliminary data.</text>
</comment>
<keyword evidence="4 5" id="KW-0472">Membrane</keyword>
<dbReference type="InterPro" id="IPR019427">
    <property type="entry name" value="7TM_GPCR_serpentine_rcpt_Srw"/>
</dbReference>
<dbReference type="InterPro" id="IPR017452">
    <property type="entry name" value="GPCR_Rhodpsn_7TM"/>
</dbReference>
<accession>A0A8S1HRF0</accession>
<protein>
    <recommendedName>
        <fullName evidence="6">G-protein coupled receptors family 1 profile domain-containing protein</fullName>
    </recommendedName>
</protein>
<feature type="transmembrane region" description="Helical" evidence="5">
    <location>
        <begin position="111"/>
        <end position="130"/>
    </location>
</feature>
<feature type="transmembrane region" description="Helical" evidence="5">
    <location>
        <begin position="26"/>
        <end position="47"/>
    </location>
</feature>
<evidence type="ECO:0000256" key="3">
    <source>
        <dbReference type="ARBA" id="ARBA00022989"/>
    </source>
</evidence>
<feature type="domain" description="G-protein coupled receptors family 1 profile" evidence="6">
    <location>
        <begin position="8"/>
        <end position="142"/>
    </location>
</feature>
<evidence type="ECO:0000259" key="6">
    <source>
        <dbReference type="PROSITE" id="PS50262"/>
    </source>
</evidence>
<dbReference type="PROSITE" id="PS50262">
    <property type="entry name" value="G_PROTEIN_RECEP_F1_2"/>
    <property type="match status" value="1"/>
</dbReference>
<gene>
    <name evidence="7" type="ORF">CAUJ_LOCUS12967</name>
</gene>
<reference evidence="7" key="1">
    <citation type="submission" date="2020-10" db="EMBL/GenBank/DDBJ databases">
        <authorList>
            <person name="Kikuchi T."/>
        </authorList>
    </citation>
    <scope>NUCLEOTIDE SEQUENCE</scope>
    <source>
        <strain evidence="7">NKZ352</strain>
    </source>
</reference>
<dbReference type="PANTHER" id="PTHR46273">
    <property type="entry name" value="MYOSUPPRESSIN RECEPTOR 1, ISOFORM B-RELATED"/>
    <property type="match status" value="1"/>
</dbReference>
<dbReference type="EMBL" id="CAJGYM010000084">
    <property type="protein sequence ID" value="CAD6197057.1"/>
    <property type="molecule type" value="Genomic_DNA"/>
</dbReference>
<keyword evidence="3 5" id="KW-1133">Transmembrane helix</keyword>
<dbReference type="PANTHER" id="PTHR46273:SF4">
    <property type="entry name" value="AT19640P"/>
    <property type="match status" value="1"/>
</dbReference>
<organism evidence="7 8">
    <name type="scientific">Caenorhabditis auriculariae</name>
    <dbReference type="NCBI Taxonomy" id="2777116"/>
    <lineage>
        <taxon>Eukaryota</taxon>
        <taxon>Metazoa</taxon>
        <taxon>Ecdysozoa</taxon>
        <taxon>Nematoda</taxon>
        <taxon>Chromadorea</taxon>
        <taxon>Rhabditida</taxon>
        <taxon>Rhabditina</taxon>
        <taxon>Rhabditomorpha</taxon>
        <taxon>Rhabditoidea</taxon>
        <taxon>Rhabditidae</taxon>
        <taxon>Peloderinae</taxon>
        <taxon>Caenorhabditis</taxon>
    </lineage>
</organism>
<dbReference type="Gene3D" id="1.20.1070.10">
    <property type="entry name" value="Rhodopsin 7-helix transmembrane proteins"/>
    <property type="match status" value="1"/>
</dbReference>
<evidence type="ECO:0000313" key="8">
    <source>
        <dbReference type="Proteomes" id="UP000835052"/>
    </source>
</evidence>
<dbReference type="Proteomes" id="UP000835052">
    <property type="component" value="Unassembled WGS sequence"/>
</dbReference>
<dbReference type="GO" id="GO:0005886">
    <property type="term" value="C:plasma membrane"/>
    <property type="evidence" value="ECO:0007669"/>
    <property type="project" value="TreeGrafter"/>
</dbReference>
<dbReference type="Pfam" id="PF10324">
    <property type="entry name" value="7TM_GPCR_Srw"/>
    <property type="match status" value="1"/>
</dbReference>
<keyword evidence="2 5" id="KW-0812">Transmembrane</keyword>
<dbReference type="InterPro" id="IPR053219">
    <property type="entry name" value="GPCR_Dmsr-1"/>
</dbReference>
<evidence type="ECO:0000256" key="5">
    <source>
        <dbReference type="SAM" id="Phobius"/>
    </source>
</evidence>
<dbReference type="OrthoDB" id="5864054at2759"/>
<dbReference type="GO" id="GO:0008528">
    <property type="term" value="F:G protein-coupled peptide receptor activity"/>
    <property type="evidence" value="ECO:0007669"/>
    <property type="project" value="InterPro"/>
</dbReference>
<evidence type="ECO:0000256" key="2">
    <source>
        <dbReference type="ARBA" id="ARBA00022692"/>
    </source>
</evidence>